<name>A0A9D9E3I6_9SPIO</name>
<dbReference type="InterPro" id="IPR020596">
    <property type="entry name" value="rRNA_Ade_Mease_Trfase_CS"/>
</dbReference>
<comment type="catalytic activity">
    <reaction evidence="7">
        <text>adenosine(1518)/adenosine(1519) in 16S rRNA + 4 S-adenosyl-L-methionine = N(6)-dimethyladenosine(1518)/N(6)-dimethyladenosine(1519) in 16S rRNA + 4 S-adenosyl-L-homocysteine + 4 H(+)</text>
        <dbReference type="Rhea" id="RHEA:19609"/>
        <dbReference type="Rhea" id="RHEA-COMP:10232"/>
        <dbReference type="Rhea" id="RHEA-COMP:10233"/>
        <dbReference type="ChEBI" id="CHEBI:15378"/>
        <dbReference type="ChEBI" id="CHEBI:57856"/>
        <dbReference type="ChEBI" id="CHEBI:59789"/>
        <dbReference type="ChEBI" id="CHEBI:74411"/>
        <dbReference type="ChEBI" id="CHEBI:74493"/>
        <dbReference type="EC" id="2.1.1.182"/>
    </reaction>
</comment>
<evidence type="ECO:0000256" key="6">
    <source>
        <dbReference type="ARBA" id="ARBA00022884"/>
    </source>
</evidence>
<dbReference type="InterPro" id="IPR020598">
    <property type="entry name" value="rRNA_Ade_methylase_Trfase_N"/>
</dbReference>
<organism evidence="10 11">
    <name type="scientific">Candidatus Ornithospirochaeta stercoripullorum</name>
    <dbReference type="NCBI Taxonomy" id="2840899"/>
    <lineage>
        <taxon>Bacteria</taxon>
        <taxon>Pseudomonadati</taxon>
        <taxon>Spirochaetota</taxon>
        <taxon>Spirochaetia</taxon>
        <taxon>Spirochaetales</taxon>
        <taxon>Spirochaetaceae</taxon>
        <taxon>Spirochaetaceae incertae sedis</taxon>
        <taxon>Candidatus Ornithospirochaeta</taxon>
    </lineage>
</organism>
<feature type="binding site" evidence="7 8">
    <location>
        <position position="30"/>
    </location>
    <ligand>
        <name>S-adenosyl-L-methionine</name>
        <dbReference type="ChEBI" id="CHEBI:59789"/>
    </ligand>
</feature>
<dbReference type="Proteomes" id="UP000823615">
    <property type="component" value="Unassembled WGS sequence"/>
</dbReference>
<dbReference type="InterPro" id="IPR011530">
    <property type="entry name" value="rRNA_adenine_dimethylase"/>
</dbReference>
<dbReference type="EMBL" id="JADIMT010000112">
    <property type="protein sequence ID" value="MBO8437260.1"/>
    <property type="molecule type" value="Genomic_DNA"/>
</dbReference>
<dbReference type="CDD" id="cd02440">
    <property type="entry name" value="AdoMet_MTases"/>
    <property type="match status" value="1"/>
</dbReference>
<dbReference type="PANTHER" id="PTHR11727">
    <property type="entry name" value="DIMETHYLADENOSINE TRANSFERASE"/>
    <property type="match status" value="1"/>
</dbReference>
<feature type="binding site" evidence="7 8">
    <location>
        <position position="103"/>
    </location>
    <ligand>
        <name>S-adenosyl-L-methionine</name>
        <dbReference type="ChEBI" id="CHEBI:59789"/>
    </ligand>
</feature>
<comment type="similarity">
    <text evidence="7">Belongs to the class I-like SAM-binding methyltransferase superfamily. rRNA adenine N(6)-methyltransferase family. RsmA subfamily.</text>
</comment>
<evidence type="ECO:0000313" key="10">
    <source>
        <dbReference type="EMBL" id="MBO8437260.1"/>
    </source>
</evidence>
<feature type="domain" description="Ribosomal RNA adenine methylase transferase N-terminal" evidence="9">
    <location>
        <begin position="37"/>
        <end position="206"/>
    </location>
</feature>
<accession>A0A9D9E3I6</accession>
<feature type="binding site" evidence="7 8">
    <location>
        <position position="57"/>
    </location>
    <ligand>
        <name>S-adenosyl-L-methionine</name>
        <dbReference type="ChEBI" id="CHEBI:59789"/>
    </ligand>
</feature>
<feature type="binding site" evidence="7 8">
    <location>
        <position position="32"/>
    </location>
    <ligand>
        <name>S-adenosyl-L-methionine</name>
        <dbReference type="ChEBI" id="CHEBI:59789"/>
    </ligand>
</feature>
<gene>
    <name evidence="7 10" type="primary">rsmA</name>
    <name evidence="7" type="synonym">ksgA</name>
    <name evidence="10" type="ORF">IAA97_09850</name>
</gene>
<evidence type="ECO:0000256" key="8">
    <source>
        <dbReference type="PROSITE-ProRule" id="PRU01026"/>
    </source>
</evidence>
<reference evidence="10" key="2">
    <citation type="journal article" date="2021" name="PeerJ">
        <title>Extensive microbial diversity within the chicken gut microbiome revealed by metagenomics and culture.</title>
        <authorList>
            <person name="Gilroy R."/>
            <person name="Ravi A."/>
            <person name="Getino M."/>
            <person name="Pursley I."/>
            <person name="Horton D.L."/>
            <person name="Alikhan N.F."/>
            <person name="Baker D."/>
            <person name="Gharbi K."/>
            <person name="Hall N."/>
            <person name="Watson M."/>
            <person name="Adriaenssens E.M."/>
            <person name="Foster-Nyarko E."/>
            <person name="Jarju S."/>
            <person name="Secka A."/>
            <person name="Antonio M."/>
            <person name="Oren A."/>
            <person name="Chaudhuri R.R."/>
            <person name="La Ragione R."/>
            <person name="Hildebrand F."/>
            <person name="Pallen M.J."/>
        </authorList>
    </citation>
    <scope>NUCLEOTIDE SEQUENCE</scope>
    <source>
        <strain evidence="10">7293</strain>
    </source>
</reference>
<dbReference type="EC" id="2.1.1.182" evidence="7"/>
<comment type="caution">
    <text evidence="10">The sequence shown here is derived from an EMBL/GenBank/DDBJ whole genome shotgun (WGS) entry which is preliminary data.</text>
</comment>
<proteinExistence type="inferred from homology"/>
<dbReference type="InterPro" id="IPR029063">
    <property type="entry name" value="SAM-dependent_MTases_sf"/>
</dbReference>
<keyword evidence="6 7" id="KW-0694">RNA-binding</keyword>
<evidence type="ECO:0000256" key="7">
    <source>
        <dbReference type="HAMAP-Rule" id="MF_00607"/>
    </source>
</evidence>
<evidence type="ECO:0000256" key="4">
    <source>
        <dbReference type="ARBA" id="ARBA00022679"/>
    </source>
</evidence>
<evidence type="ECO:0000256" key="3">
    <source>
        <dbReference type="ARBA" id="ARBA00022603"/>
    </source>
</evidence>
<keyword evidence="5 7" id="KW-0949">S-adenosyl-L-methionine</keyword>
<keyword evidence="3 7" id="KW-0489">Methyltransferase</keyword>
<dbReference type="SMART" id="SM00650">
    <property type="entry name" value="rADc"/>
    <property type="match status" value="1"/>
</dbReference>
<dbReference type="Pfam" id="PF00398">
    <property type="entry name" value="RrnaAD"/>
    <property type="match status" value="1"/>
</dbReference>
<comment type="subcellular location">
    <subcellularLocation>
        <location evidence="7">Cytoplasm</location>
    </subcellularLocation>
</comment>
<dbReference type="InterPro" id="IPR001737">
    <property type="entry name" value="KsgA/Erm"/>
</dbReference>
<keyword evidence="4 7" id="KW-0808">Transferase</keyword>
<dbReference type="PROSITE" id="PS01131">
    <property type="entry name" value="RRNA_A_DIMETH"/>
    <property type="match status" value="1"/>
</dbReference>
<evidence type="ECO:0000313" key="11">
    <source>
        <dbReference type="Proteomes" id="UP000823615"/>
    </source>
</evidence>
<dbReference type="HAMAP" id="MF_00607">
    <property type="entry name" value="16SrRNA_methyltr_A"/>
    <property type="match status" value="1"/>
</dbReference>
<evidence type="ECO:0000259" key="9">
    <source>
        <dbReference type="SMART" id="SM00650"/>
    </source>
</evidence>
<dbReference type="GO" id="GO:0052908">
    <property type="term" value="F:16S rRNA (adenine(1518)-N(6)/adenine(1519)-N(6))-dimethyltransferase activity"/>
    <property type="evidence" value="ECO:0007669"/>
    <property type="project" value="UniProtKB-EC"/>
</dbReference>
<dbReference type="GO" id="GO:0003723">
    <property type="term" value="F:RNA binding"/>
    <property type="evidence" value="ECO:0007669"/>
    <property type="project" value="UniProtKB-UniRule"/>
</dbReference>
<dbReference type="NCBIfam" id="TIGR00755">
    <property type="entry name" value="ksgA"/>
    <property type="match status" value="1"/>
</dbReference>
<comment type="function">
    <text evidence="7">Specifically dimethylates two adjacent adenosines (A1518 and A1519) in the loop of a conserved hairpin near the 3'-end of 16S rRNA in the 30S particle. May play a critical role in biogenesis of 30S subunits.</text>
</comment>
<dbReference type="InterPro" id="IPR023165">
    <property type="entry name" value="rRNA_Ade_diMease-like_C"/>
</dbReference>
<dbReference type="Gene3D" id="1.10.8.100">
    <property type="entry name" value="Ribosomal RNA adenine dimethylase-like, domain 2"/>
    <property type="match status" value="1"/>
</dbReference>
<dbReference type="GO" id="GO:0005829">
    <property type="term" value="C:cytosol"/>
    <property type="evidence" value="ECO:0007669"/>
    <property type="project" value="TreeGrafter"/>
</dbReference>
<dbReference type="Gene3D" id="3.40.50.150">
    <property type="entry name" value="Vaccinia Virus protein VP39"/>
    <property type="match status" value="1"/>
</dbReference>
<dbReference type="SUPFAM" id="SSF53335">
    <property type="entry name" value="S-adenosyl-L-methionine-dependent methyltransferases"/>
    <property type="match status" value="1"/>
</dbReference>
<evidence type="ECO:0000256" key="1">
    <source>
        <dbReference type="ARBA" id="ARBA00022490"/>
    </source>
</evidence>
<keyword evidence="2 7" id="KW-0698">rRNA processing</keyword>
<feature type="binding site" evidence="7 8">
    <location>
        <position position="121"/>
    </location>
    <ligand>
        <name>S-adenosyl-L-methionine</name>
        <dbReference type="ChEBI" id="CHEBI:59789"/>
    </ligand>
</feature>
<protein>
    <recommendedName>
        <fullName evidence="7">Ribosomal RNA small subunit methyltransferase A</fullName>
        <ecNumber evidence="7">2.1.1.182</ecNumber>
    </recommendedName>
    <alternativeName>
        <fullName evidence="7">16S rRNA (adenine(1518)-N(6)/adenine(1519)-N(6))-dimethyltransferase</fullName>
    </alternativeName>
    <alternativeName>
        <fullName evidence="7">16S rRNA dimethyladenosine transferase</fullName>
    </alternativeName>
    <alternativeName>
        <fullName evidence="7">16S rRNA dimethylase</fullName>
    </alternativeName>
    <alternativeName>
        <fullName evidence="7">S-adenosylmethionine-6-N', N'-adenosyl(rRNA) dimethyltransferase</fullName>
    </alternativeName>
</protein>
<dbReference type="PANTHER" id="PTHR11727:SF7">
    <property type="entry name" value="DIMETHYLADENOSINE TRANSFERASE-RELATED"/>
    <property type="match status" value="1"/>
</dbReference>
<keyword evidence="1 7" id="KW-0963">Cytoplasm</keyword>
<dbReference type="PROSITE" id="PS51689">
    <property type="entry name" value="SAM_RNA_A_N6_MT"/>
    <property type="match status" value="1"/>
</dbReference>
<evidence type="ECO:0000256" key="5">
    <source>
        <dbReference type="ARBA" id="ARBA00022691"/>
    </source>
</evidence>
<sequence>MWNLNYSSISEIEKVLSSHSLAMTKKFGQNFLVSPDARERIVSLIAPGEGMDIWEVGPGLGAITHLLLKRGAHVTAFEIDHGFASILRDEAFADEDFTLIEGDALETLFTLPPVFSVIVGNLPYNVGSQIIARVIERGLLPEKMVFTLQKEVASRMAAMPGSADYSSFSVLTQLDYVNSTAFILKPGAFHPQPNVDSAVVMMKKRETPLIEDKDRSFFLAMVRALFSQRRKTIKNNLLSSPLFSSEGKERIEKALQNAALTGSERAETLSFETLINLMRALQRL</sequence>
<feature type="binding site" evidence="7 8">
    <location>
        <position position="78"/>
    </location>
    <ligand>
        <name>S-adenosyl-L-methionine</name>
        <dbReference type="ChEBI" id="CHEBI:59789"/>
    </ligand>
</feature>
<reference evidence="10" key="1">
    <citation type="submission" date="2020-10" db="EMBL/GenBank/DDBJ databases">
        <authorList>
            <person name="Gilroy R."/>
        </authorList>
    </citation>
    <scope>NUCLEOTIDE SEQUENCE</scope>
    <source>
        <strain evidence="10">7293</strain>
    </source>
</reference>
<dbReference type="AlphaFoldDB" id="A0A9D9E3I6"/>
<evidence type="ECO:0000256" key="2">
    <source>
        <dbReference type="ARBA" id="ARBA00022552"/>
    </source>
</evidence>